<dbReference type="Proteomes" id="UP000188273">
    <property type="component" value="Chromosome"/>
</dbReference>
<dbReference type="Gene3D" id="3.50.50.60">
    <property type="entry name" value="FAD/NAD(P)-binding domain"/>
    <property type="match status" value="1"/>
</dbReference>
<protein>
    <submittedName>
        <fullName evidence="6">Putative FAD-binding dehydrogenase</fullName>
    </submittedName>
</protein>
<proteinExistence type="predicted"/>
<dbReference type="InterPro" id="IPR036188">
    <property type="entry name" value="FAD/NAD-bd_sf"/>
</dbReference>
<dbReference type="PANTHER" id="PTHR43498">
    <property type="entry name" value="FERREDOXIN:COB-COM HETERODISULFIDE REDUCTASE SUBUNIT A"/>
    <property type="match status" value="1"/>
</dbReference>
<keyword evidence="1" id="KW-0004">4Fe-4S</keyword>
<organism evidence="6 7">
    <name type="scientific">Sedimentisphaera cyanobacteriorum</name>
    <dbReference type="NCBI Taxonomy" id="1940790"/>
    <lineage>
        <taxon>Bacteria</taxon>
        <taxon>Pseudomonadati</taxon>
        <taxon>Planctomycetota</taxon>
        <taxon>Phycisphaerae</taxon>
        <taxon>Sedimentisphaerales</taxon>
        <taxon>Sedimentisphaeraceae</taxon>
        <taxon>Sedimentisphaera</taxon>
    </lineage>
</organism>
<accession>A0A1Q2HRD6</accession>
<dbReference type="PANTHER" id="PTHR43498:SF1">
    <property type="entry name" value="COB--COM HETERODISULFIDE REDUCTASE IRON-SULFUR SUBUNIT A"/>
    <property type="match status" value="1"/>
</dbReference>
<name>A0A1Q2HRD6_9BACT</name>
<keyword evidence="4" id="KW-0408">Iron</keyword>
<reference evidence="7" key="1">
    <citation type="submission" date="2017-02" db="EMBL/GenBank/DDBJ databases">
        <title>Comparative genomics and description of representatives of a novel lineage of planctomycetes thriving in anoxic sediments.</title>
        <authorList>
            <person name="Spring S."/>
            <person name="Bunk B."/>
            <person name="Sproer C."/>
            <person name="Klenk H.-P."/>
        </authorList>
    </citation>
    <scope>NUCLEOTIDE SEQUENCE [LARGE SCALE GENOMIC DNA]</scope>
    <source>
        <strain evidence="7">L21-RPul-D3</strain>
    </source>
</reference>
<dbReference type="GO" id="GO:0051539">
    <property type="term" value="F:4 iron, 4 sulfur cluster binding"/>
    <property type="evidence" value="ECO:0007669"/>
    <property type="project" value="UniProtKB-KW"/>
</dbReference>
<evidence type="ECO:0000313" key="7">
    <source>
        <dbReference type="Proteomes" id="UP000188273"/>
    </source>
</evidence>
<dbReference type="GO" id="GO:0016491">
    <property type="term" value="F:oxidoreductase activity"/>
    <property type="evidence" value="ECO:0007669"/>
    <property type="project" value="UniProtKB-KW"/>
</dbReference>
<dbReference type="KEGG" id="pbu:L21SP3_01851"/>
<keyword evidence="2" id="KW-0479">Metal-binding</keyword>
<evidence type="ECO:0000256" key="2">
    <source>
        <dbReference type="ARBA" id="ARBA00022723"/>
    </source>
</evidence>
<evidence type="ECO:0000313" key="6">
    <source>
        <dbReference type="EMBL" id="AQQ10029.1"/>
    </source>
</evidence>
<sequence length="802" mass="90089">MINIEQPADKREFRQENIQCDLAVIGGGLAGVCAAVTAAREGLSVALVQDRPVLGGNASSEVRLWALGATSHKGNNNRWSREGGVIDEILVENIYRNPEGNPVIFDTVILEKVVEEPNINLLLNTSAVKITKKENQKIESVTAFCSQNSILYNISAPLFCDASGDGVTAYLAGAEFRMGAESREEFDEKFAPSLEYGALMGHSIFFYSKDTGKPVRFVPPSYALKDIKQIPRYRNFGKNHYGCQLWWVEYGGRLDTVHDTEKIKWELWKIVYGIWDYIKNSGSFPGTENMTLEWVGMIPGKRESRRFIGDYILVQNDIVRQKEHYDAVSYGGWAIDLHPADGIYSRLPGCDQWHSKGVYQIPYRCMYSKDIENLFLAGRIMSTSHVANGSTRVMLTCAHNAQAVGMASVLCVRDKCLPRDVAEPEKVSLLQQKLLKCGQYIPGIKLEDPEDIAKEAAISVSSELKLSKLDNKGPLLTLHDSMAMLFPARKGSNIFVSFEIFADKETELIVELKSSSRIGNFTPDLLLERKKISISPKTASESCRAKEKVKLYSGADGGVNSGAAAFTQKFNQTSEDSFSQGNIEIEFESILETDQYVFICLRKNPDIHIRCSSQHITGVLSVVSKGNFRVSNGNIQKPDKDIGVDEMEFWIPQRWPNCHLLSCRFKSAIEAFGPDNLTNGFARPFKGANAWVADFDDRSPEAVLEWEKPKSIKKIELAFDTDFDHPMESVFMGHTYHTVPYCVREYLISDSQGRVVYECRENHKTRNVITFDEPVTTDKLIIQLQRPDVNIPAALFEVRCYE</sequence>
<gene>
    <name evidence="6" type="ORF">L21SP3_01851</name>
</gene>
<dbReference type="GO" id="GO:0046872">
    <property type="term" value="F:metal ion binding"/>
    <property type="evidence" value="ECO:0007669"/>
    <property type="project" value="UniProtKB-KW"/>
</dbReference>
<evidence type="ECO:0000256" key="4">
    <source>
        <dbReference type="ARBA" id="ARBA00023004"/>
    </source>
</evidence>
<dbReference type="EMBL" id="CP019633">
    <property type="protein sequence ID" value="AQQ10029.1"/>
    <property type="molecule type" value="Genomic_DNA"/>
</dbReference>
<dbReference type="InterPro" id="IPR039650">
    <property type="entry name" value="HdrA-like"/>
</dbReference>
<evidence type="ECO:0000256" key="5">
    <source>
        <dbReference type="ARBA" id="ARBA00023014"/>
    </source>
</evidence>
<dbReference type="STRING" id="1940790.L21SP3_01851"/>
<evidence type="ECO:0000256" key="1">
    <source>
        <dbReference type="ARBA" id="ARBA00022485"/>
    </source>
</evidence>
<dbReference type="SUPFAM" id="SSF51905">
    <property type="entry name" value="FAD/NAD(P)-binding domain"/>
    <property type="match status" value="1"/>
</dbReference>
<keyword evidence="5" id="KW-0411">Iron-sulfur</keyword>
<dbReference type="AlphaFoldDB" id="A0A1Q2HRD6"/>
<keyword evidence="7" id="KW-1185">Reference proteome</keyword>
<keyword evidence="3" id="KW-0560">Oxidoreductase</keyword>
<dbReference type="Pfam" id="PF12831">
    <property type="entry name" value="FAD_oxidored"/>
    <property type="match status" value="1"/>
</dbReference>
<evidence type="ECO:0000256" key="3">
    <source>
        <dbReference type="ARBA" id="ARBA00023002"/>
    </source>
</evidence>